<keyword evidence="4 10" id="KW-0690">Ribosome biogenesis</keyword>
<dbReference type="PANTHER" id="PTHR13457:SF1">
    <property type="entry name" value="HEAT REPEAT-CONTAINING PROTEIN 1"/>
    <property type="match status" value="1"/>
</dbReference>
<name>A0A066WDN2_TILAU</name>
<proteinExistence type="inferred from homology"/>
<dbReference type="PROSITE" id="PS50077">
    <property type="entry name" value="HEAT_REPEAT"/>
    <property type="match status" value="1"/>
</dbReference>
<dbReference type="SUPFAM" id="SSF48371">
    <property type="entry name" value="ARM repeat"/>
    <property type="match status" value="2"/>
</dbReference>
<dbReference type="SMART" id="SM01036">
    <property type="entry name" value="BP28CT"/>
    <property type="match status" value="1"/>
</dbReference>
<gene>
    <name evidence="13" type="ORF">K437DRAFT_244218</name>
</gene>
<keyword evidence="7 10" id="KW-0539">Nucleus</keyword>
<dbReference type="OMA" id="AHASCAD"/>
<dbReference type="InterPro" id="IPR056473">
    <property type="entry name" value="HEAT_Utp10/HEAT1"/>
</dbReference>
<comment type="subunit">
    <text evidence="10">Component of the ribosomal small subunit (SSU) processome.</text>
</comment>
<evidence type="ECO:0000256" key="10">
    <source>
        <dbReference type="RuleBase" id="RU367065"/>
    </source>
</evidence>
<evidence type="ECO:0000256" key="8">
    <source>
        <dbReference type="ARBA" id="ARBA00023274"/>
    </source>
</evidence>
<evidence type="ECO:0000313" key="14">
    <source>
        <dbReference type="Proteomes" id="UP000027361"/>
    </source>
</evidence>
<evidence type="ECO:0000259" key="12">
    <source>
        <dbReference type="SMART" id="SM01036"/>
    </source>
</evidence>
<evidence type="ECO:0000313" key="13">
    <source>
        <dbReference type="EMBL" id="KDN52062.1"/>
    </source>
</evidence>
<dbReference type="GO" id="GO:0030686">
    <property type="term" value="C:90S preribosome"/>
    <property type="evidence" value="ECO:0007669"/>
    <property type="project" value="TreeGrafter"/>
</dbReference>
<dbReference type="RefSeq" id="XP_013244916.1">
    <property type="nucleotide sequence ID" value="XM_013389462.1"/>
</dbReference>
<feature type="repeat" description="HEAT" evidence="9">
    <location>
        <begin position="1130"/>
        <end position="1168"/>
    </location>
</feature>
<dbReference type="InterPro" id="IPR012954">
    <property type="entry name" value="BP28_C_dom"/>
</dbReference>
<dbReference type="PANTHER" id="PTHR13457">
    <property type="entry name" value="BAP28"/>
    <property type="match status" value="1"/>
</dbReference>
<dbReference type="HOGENOM" id="CLU_001128_0_0_1"/>
<dbReference type="GO" id="GO:0032040">
    <property type="term" value="C:small-subunit processome"/>
    <property type="evidence" value="ECO:0007669"/>
    <property type="project" value="TreeGrafter"/>
</dbReference>
<sequence length="2309" mass="248213">MATALSSQLSSLRSLNAQRLTTSAAVRHAHAPTSYLFSSRDASRQDLRTVHAIAVNGWDELCRSHPHVAGSWAGGAEGSAQGSKDAESASAVELLFGQSSITRDRTVLGKEENAQIDAALAAWFHQFGALLLEKSASKCIEWLVRRFRVHDFNTHLFISAFLPYHATPQFARVVQIADLSKAPLLASFLAPYQQHLKKASADGDREADDLVGPGLPISTLLTALTRDIRSTNALALLRWVASLISSSTSSAGASSSTSISASKQPPHRALLAFWTSVLVHLCVLTTNQQSQCGSTSSGFSTNQAQGKAKKSTNNNAVGRADEHQAILAVILPAATGLAARSARSLATINGSTDLNSHIGKAKKSRKSHALTKATQTESVHVHAWSEAHKAACMLLCAVASCFELSTQAVSACLREILPPSKPNAEARLVASEPETRATLAACYALSSRVPLPGGAGQEESDGELSACLLSKAHLRALLALPRVQAILDQDLQSAAFQVDQFLAHLTHALLACLHEGGTEGEDLQAQADILKSVALAEQTPQELRVTIGKALIALPLQSSSAAGQGKSTGTHCQSAHAVRVRILAEMRQRSPEFFERALQGFLQSHALADPETGKGTHKLKHKASKAIVTSKTDSVAQQHVAVLLQQLIMENTLSHLPAHASCADDGDQSLWLAVHSSNAAERDVALRSILSKIDTSLIAPGLGEVGIIDDRTEAREVLKGLVLARLSDDSVDVLRTLFSAEMSSENVLLKLAKPEEVLEAILANFDLFHTPSSVLNLTSENAAQRFSTHLSFMVSHVLPSCARSGGTHAEEAARKIFERAVFPLFAYTTNTASLAQRAWCALASTPATSNGGTKADNWATALLVQLRTLCGALVALERQEDLVKANDQIAACIARGAVDATPFFVGWARRMLTSEIALSASSPTQLATAPPAALACLVLIHIAQQRLPQNDAQLIEREEILRLASAMFDSAPVSLSVEDGKDGSFKDAALASLANHRGVAPKTVALLALALVAAQTTSLAGDEARLSQQFYIGDESVAARFADTCYRSIVTFGNGTHGGLASIHAWQLLGSWLAGLKQAALPCLAQVWTDKGVATATRLQALVHARALVQAFMPSTTYAGQAPAVDFQTLIPAVLHSLADPEEHIRRAATACLRSIQNVHSNHGRSQDRAVFAFDVIYGAASSQQLQYLHANDVATFLGAVLDTDAGAGTGAEAFVRDSQHLHSFCTVRLTATKADGRKEAAFKNAVLCWLLSHTVCWPNNAAKVALLSILESVRSAHKLQILLNGLKSLVAQVEEVQVIQGNDRECLRLLFGVFDRSTRASLEGGSDAWRFLLSSLKSPQNLVRQYACVALAAVFQSVPADLRQQAVRTLAAQIGLVRESTSAALSTCLRRLPLDAGIFTAALAHFRHATLGNSAASDMPPSKKLRRTEDAAVDNGSAARALSILLDVAHDRKVSLSSSLVGELFEDMKVIVDQRNSGLFNSELVLQHALGTLNAGLGPDINKDPTIMQSFRVDALATIIKLPLSSSLLHAVLRLMAKVAHYAPEQVVHNVMPIFTFVGSSVLSRDDQASFAIVESTIRDIVPALTANVRSELKGADEFALFLRCRDFLRIFTGAANHMPRHRRTSVFKLLIDVLGPADFLGPTLMLLIDRHTNKILKSSRSDARDVALELPLAVFAQYGQAMQGKALTQCLQEVERLVAIGEADPITAASSVFLDRLADTNSEHAPALQNGPRQGAAILSFIARAIAASEPSQEILQLASQKALAYADTSLTPVNTVSERLLEHCTTSMPSDSHVAFVLELLRVKKTVPRGINLLLRRCEVGSFADRASIGEHLGDLTPVTILAAGSESVDLAGSASRLLLLLSEDAKSQDGASWAPSLPSLIALARTSSAHQGILLGTLSNLVPKLGPRLIPQLSQMVSVCEAALEKRCPEGVLQSALQLLNRLSKTSPTFMTSNLQTVIRLNIDLTVASRGSPQPLASTLTRYYQPEEILTCLSALWDQKVSAGTLPLIAILDLLRRLLSHVNRTTTARIYKHVFRFILKVFDLRQVNNSTTEVDKTEAACSRAFIQMILKLNENTFRPLFLRLYDWAAVDLVEEGLPLKDARVRSRCLTFYCFFTKLQDQLKVLVASYYAIALDFTLEGLTALADGVIDDRALWAAMMASLAKSAQHDEGNFWNTARAGRTVPVLVQGLNIAGEYGVDMVAKETATALCAIAQVVPEDAVLQTFNRELLIKARSSQTETVLAALIVLETFWSTVGEDLLSLVPETAPFLSEVLGRADVEIVEHAQDLVRAIERVLGEPLDQYLL</sequence>
<comment type="caution">
    <text evidence="13">The sequence shown here is derived from an EMBL/GenBank/DDBJ whole genome shotgun (WGS) entry which is preliminary data.</text>
</comment>
<dbReference type="STRING" id="1037660.A0A066WDN2"/>
<feature type="domain" description="BP28 C-terminal" evidence="12">
    <location>
        <begin position="2028"/>
        <end position="2177"/>
    </location>
</feature>
<keyword evidence="14" id="KW-1185">Reference proteome</keyword>
<evidence type="ECO:0000256" key="2">
    <source>
        <dbReference type="ARBA" id="ARBA00010559"/>
    </source>
</evidence>
<dbReference type="GO" id="GO:0000462">
    <property type="term" value="P:maturation of SSU-rRNA from tricistronic rRNA transcript (SSU-rRNA, 5.8S rRNA, LSU-rRNA)"/>
    <property type="evidence" value="ECO:0007669"/>
    <property type="project" value="TreeGrafter"/>
</dbReference>
<comment type="similarity">
    <text evidence="2 10">Belongs to the HEATR1/UTP10 family.</text>
</comment>
<keyword evidence="5 10" id="KW-0698">rRNA processing</keyword>
<reference evidence="13" key="1">
    <citation type="submission" date="2014-05" db="EMBL/GenBank/DDBJ databases">
        <title>Draft genome sequence of a rare smut relative, Tilletiaria anomala UBC 951.</title>
        <authorList>
            <consortium name="DOE Joint Genome Institute"/>
            <person name="Toome M."/>
            <person name="Kuo A."/>
            <person name="Henrissat B."/>
            <person name="Lipzen A."/>
            <person name="Tritt A."/>
            <person name="Yoshinaga Y."/>
            <person name="Zane M."/>
            <person name="Barry K."/>
            <person name="Grigoriev I.V."/>
            <person name="Spatafora J.W."/>
            <person name="Aimea M.C."/>
        </authorList>
    </citation>
    <scope>NUCLEOTIDE SEQUENCE [LARGE SCALE GENOMIC DNA]</scope>
    <source>
        <strain evidence="13">UBC 951</strain>
    </source>
</reference>
<dbReference type="InterPro" id="IPR000357">
    <property type="entry name" value="HEAT"/>
</dbReference>
<dbReference type="InParanoid" id="A0A066WDN2"/>
<dbReference type="GO" id="GO:0030515">
    <property type="term" value="F:snoRNA binding"/>
    <property type="evidence" value="ECO:0007669"/>
    <property type="project" value="TreeGrafter"/>
</dbReference>
<feature type="region of interest" description="Disordered" evidence="11">
    <location>
        <begin position="290"/>
        <end position="314"/>
    </location>
</feature>
<evidence type="ECO:0000256" key="4">
    <source>
        <dbReference type="ARBA" id="ARBA00022517"/>
    </source>
</evidence>
<evidence type="ECO:0000256" key="7">
    <source>
        <dbReference type="ARBA" id="ARBA00023242"/>
    </source>
</evidence>
<protein>
    <recommendedName>
        <fullName evidence="3 10">U3 small nucleolar RNA-associated protein 10</fullName>
    </recommendedName>
</protein>
<evidence type="ECO:0000256" key="9">
    <source>
        <dbReference type="PROSITE-ProRule" id="PRU00103"/>
    </source>
</evidence>
<dbReference type="GeneID" id="25263135"/>
<evidence type="ECO:0000256" key="6">
    <source>
        <dbReference type="ARBA" id="ARBA00022737"/>
    </source>
</evidence>
<dbReference type="Pfam" id="PF23243">
    <property type="entry name" value="HEAT_HEATR1"/>
    <property type="match status" value="1"/>
</dbReference>
<dbReference type="GO" id="GO:0045943">
    <property type="term" value="P:positive regulation of transcription by RNA polymerase I"/>
    <property type="evidence" value="ECO:0007669"/>
    <property type="project" value="TreeGrafter"/>
</dbReference>
<organism evidence="13 14">
    <name type="scientific">Tilletiaria anomala (strain ATCC 24038 / CBS 436.72 / UBC 951)</name>
    <dbReference type="NCBI Taxonomy" id="1037660"/>
    <lineage>
        <taxon>Eukaryota</taxon>
        <taxon>Fungi</taxon>
        <taxon>Dikarya</taxon>
        <taxon>Basidiomycota</taxon>
        <taxon>Ustilaginomycotina</taxon>
        <taxon>Exobasidiomycetes</taxon>
        <taxon>Georgefischeriales</taxon>
        <taxon>Tilletiariaceae</taxon>
        <taxon>Tilletiaria</taxon>
    </lineage>
</organism>
<keyword evidence="6" id="KW-0677">Repeat</keyword>
<comment type="subcellular location">
    <subcellularLocation>
        <location evidence="1 10">Nucleus</location>
        <location evidence="1 10">Nucleolus</location>
    </subcellularLocation>
</comment>
<evidence type="ECO:0000256" key="1">
    <source>
        <dbReference type="ARBA" id="ARBA00004604"/>
    </source>
</evidence>
<dbReference type="Pfam" id="PF02985">
    <property type="entry name" value="HEAT"/>
    <property type="match status" value="1"/>
</dbReference>
<dbReference type="EMBL" id="JMSN01000014">
    <property type="protein sequence ID" value="KDN52062.1"/>
    <property type="molecule type" value="Genomic_DNA"/>
</dbReference>
<dbReference type="InterPro" id="IPR016024">
    <property type="entry name" value="ARM-type_fold"/>
</dbReference>
<dbReference type="OrthoDB" id="31183at2759"/>
<dbReference type="Proteomes" id="UP000027361">
    <property type="component" value="Unassembled WGS sequence"/>
</dbReference>
<dbReference type="Pfam" id="PF08146">
    <property type="entry name" value="BP28CT"/>
    <property type="match status" value="1"/>
</dbReference>
<accession>A0A066WDN2</accession>
<dbReference type="FunCoup" id="A0A066WDN2">
    <property type="interactions" value="573"/>
</dbReference>
<dbReference type="GO" id="GO:0034455">
    <property type="term" value="C:t-UTP complex"/>
    <property type="evidence" value="ECO:0007669"/>
    <property type="project" value="TreeGrafter"/>
</dbReference>
<evidence type="ECO:0000256" key="5">
    <source>
        <dbReference type="ARBA" id="ARBA00022552"/>
    </source>
</evidence>
<comment type="function">
    <text evidence="10">Involved in nucleolar processing of pre-18S ribosomal RNA.</text>
</comment>
<evidence type="ECO:0000256" key="3">
    <source>
        <dbReference type="ARBA" id="ARBA00015399"/>
    </source>
</evidence>
<evidence type="ECO:0000256" key="11">
    <source>
        <dbReference type="SAM" id="MobiDB-lite"/>
    </source>
</evidence>
<dbReference type="InterPro" id="IPR040191">
    <property type="entry name" value="UTP10"/>
</dbReference>
<keyword evidence="8 10" id="KW-0687">Ribonucleoprotein</keyword>
<dbReference type="InterPro" id="IPR021133">
    <property type="entry name" value="HEAT_type_2"/>
</dbReference>